<organism evidence="2 3">
    <name type="scientific">Trichogramma kaykai</name>
    <dbReference type="NCBI Taxonomy" id="54128"/>
    <lineage>
        <taxon>Eukaryota</taxon>
        <taxon>Metazoa</taxon>
        <taxon>Ecdysozoa</taxon>
        <taxon>Arthropoda</taxon>
        <taxon>Hexapoda</taxon>
        <taxon>Insecta</taxon>
        <taxon>Pterygota</taxon>
        <taxon>Neoptera</taxon>
        <taxon>Endopterygota</taxon>
        <taxon>Hymenoptera</taxon>
        <taxon>Apocrita</taxon>
        <taxon>Proctotrupomorpha</taxon>
        <taxon>Chalcidoidea</taxon>
        <taxon>Trichogrammatidae</taxon>
        <taxon>Trichogramma</taxon>
    </lineage>
</organism>
<keyword evidence="3" id="KW-1185">Reference proteome</keyword>
<sequence length="225" mass="25801">MHPSNLAQMHMGRPRHIPPPSMPMRPMRPFRKIEILPYIRPTRPLKQNGNGPNSNNNENLKFEAHLPKNDKEYRAPNSDTLPDTSNLEDDTNTQMQPDEKSKQQFHVSDDNDKVFPVKMTKLSEVPKMSENVVIEKPIVTKSLGLFVNCSTGSDEYVLPEEVSTVKLNISTDSIENNLSKNSNASEEVTQPKSSNNDPEYSNDRLRSFYTMPERAIHLKKFIYEF</sequence>
<name>A0ABD2WB35_9HYME</name>
<accession>A0ABD2WB35</accession>
<feature type="compositionally biased region" description="Polar residues" evidence="1">
    <location>
        <begin position="175"/>
        <end position="199"/>
    </location>
</feature>
<gene>
    <name evidence="2" type="ORF">TKK_014927</name>
</gene>
<dbReference type="EMBL" id="JBJJXI010000121">
    <property type="protein sequence ID" value="KAL3390111.1"/>
    <property type="molecule type" value="Genomic_DNA"/>
</dbReference>
<feature type="region of interest" description="Disordered" evidence="1">
    <location>
        <begin position="1"/>
        <end position="25"/>
    </location>
</feature>
<feature type="region of interest" description="Disordered" evidence="1">
    <location>
        <begin position="70"/>
        <end position="110"/>
    </location>
</feature>
<reference evidence="2 3" key="1">
    <citation type="journal article" date="2024" name="bioRxiv">
        <title>A reference genome for Trichogramma kaykai: A tiny desert-dwelling parasitoid wasp with competing sex-ratio distorters.</title>
        <authorList>
            <person name="Culotta J."/>
            <person name="Lindsey A.R."/>
        </authorList>
    </citation>
    <scope>NUCLEOTIDE SEQUENCE [LARGE SCALE GENOMIC DNA]</scope>
    <source>
        <strain evidence="2 3">KSX58</strain>
    </source>
</reference>
<evidence type="ECO:0000313" key="3">
    <source>
        <dbReference type="Proteomes" id="UP001627154"/>
    </source>
</evidence>
<dbReference type="Proteomes" id="UP001627154">
    <property type="component" value="Unassembled WGS sequence"/>
</dbReference>
<proteinExistence type="predicted"/>
<evidence type="ECO:0000313" key="2">
    <source>
        <dbReference type="EMBL" id="KAL3390111.1"/>
    </source>
</evidence>
<evidence type="ECO:0000256" key="1">
    <source>
        <dbReference type="SAM" id="MobiDB-lite"/>
    </source>
</evidence>
<protein>
    <submittedName>
        <fullName evidence="2">Uncharacterized protein</fullName>
    </submittedName>
</protein>
<dbReference type="AlphaFoldDB" id="A0ABD2WB35"/>
<feature type="region of interest" description="Disordered" evidence="1">
    <location>
        <begin position="41"/>
        <end position="60"/>
    </location>
</feature>
<feature type="region of interest" description="Disordered" evidence="1">
    <location>
        <begin position="175"/>
        <end position="203"/>
    </location>
</feature>
<feature type="compositionally biased region" description="Low complexity" evidence="1">
    <location>
        <begin position="48"/>
        <end position="59"/>
    </location>
</feature>
<comment type="caution">
    <text evidence="2">The sequence shown here is derived from an EMBL/GenBank/DDBJ whole genome shotgun (WGS) entry which is preliminary data.</text>
</comment>
<feature type="compositionally biased region" description="Basic and acidic residues" evidence="1">
    <location>
        <begin position="97"/>
        <end position="110"/>
    </location>
</feature>